<dbReference type="GO" id="GO:0006811">
    <property type="term" value="P:monoatomic ion transport"/>
    <property type="evidence" value="ECO:0007669"/>
    <property type="project" value="UniProtKB-KW"/>
</dbReference>
<keyword evidence="4" id="KW-1134">Transmembrane beta strand</keyword>
<keyword evidence="6" id="KW-0812">Transmembrane</keyword>
<keyword evidence="20" id="KW-1185">Reference proteome</keyword>
<dbReference type="Proteomes" id="UP000298438">
    <property type="component" value="Unassembled WGS sequence"/>
</dbReference>
<keyword evidence="7" id="KW-0732">Signal</keyword>
<dbReference type="OrthoDB" id="9815244at2"/>
<evidence type="ECO:0000256" key="11">
    <source>
        <dbReference type="ARBA" id="ARBA00023136"/>
    </source>
</evidence>
<dbReference type="InterPro" id="IPR010425">
    <property type="entry name" value="Caps_synth_GfcC-like_C"/>
</dbReference>
<dbReference type="AlphaFoldDB" id="A0A4Y9S6C4"/>
<dbReference type="Gene3D" id="3.10.560.10">
    <property type="entry name" value="Outer membrane lipoprotein wza domain like"/>
    <property type="match status" value="4"/>
</dbReference>
<feature type="domain" description="Soluble ligand binding" evidence="17">
    <location>
        <begin position="189"/>
        <end position="236"/>
    </location>
</feature>
<keyword evidence="8" id="KW-0625">Polysaccharide transport</keyword>
<evidence type="ECO:0000259" key="18">
    <source>
        <dbReference type="Pfam" id="PF22461"/>
    </source>
</evidence>
<keyword evidence="11" id="KW-0472">Membrane</keyword>
<evidence type="ECO:0000259" key="15">
    <source>
        <dbReference type="Pfam" id="PF02563"/>
    </source>
</evidence>
<dbReference type="InterPro" id="IPR003715">
    <property type="entry name" value="Poly_export_N"/>
</dbReference>
<keyword evidence="5" id="KW-0762">Sugar transport</keyword>
<dbReference type="Pfam" id="PF02563">
    <property type="entry name" value="Poly_export"/>
    <property type="match status" value="1"/>
</dbReference>
<keyword evidence="12" id="KW-0564">Palmitate</keyword>
<dbReference type="GO" id="GO:0015159">
    <property type="term" value="F:polysaccharide transmembrane transporter activity"/>
    <property type="evidence" value="ECO:0007669"/>
    <property type="project" value="InterPro"/>
</dbReference>
<keyword evidence="10" id="KW-0626">Porin</keyword>
<feature type="domain" description="Soluble ligand binding" evidence="17">
    <location>
        <begin position="403"/>
        <end position="447"/>
    </location>
</feature>
<comment type="subcellular location">
    <subcellularLocation>
        <location evidence="1">Cell outer membrane</location>
        <topology evidence="1">Multi-pass membrane protein</topology>
    </subcellularLocation>
</comment>
<feature type="domain" description="SLBB" evidence="18">
    <location>
        <begin position="106"/>
        <end position="182"/>
    </location>
</feature>
<dbReference type="PANTHER" id="PTHR33619">
    <property type="entry name" value="POLYSACCHARIDE EXPORT PROTEIN GFCE-RELATED"/>
    <property type="match status" value="1"/>
</dbReference>
<dbReference type="EMBL" id="SPVF01000203">
    <property type="protein sequence ID" value="TFW16765.1"/>
    <property type="molecule type" value="Genomic_DNA"/>
</dbReference>
<evidence type="ECO:0000259" key="17">
    <source>
        <dbReference type="Pfam" id="PF10531"/>
    </source>
</evidence>
<evidence type="ECO:0000256" key="8">
    <source>
        <dbReference type="ARBA" id="ARBA00023047"/>
    </source>
</evidence>
<evidence type="ECO:0000256" key="4">
    <source>
        <dbReference type="ARBA" id="ARBA00022452"/>
    </source>
</evidence>
<dbReference type="Pfam" id="PF10531">
    <property type="entry name" value="SLBB"/>
    <property type="match status" value="2"/>
</dbReference>
<dbReference type="InterPro" id="IPR019554">
    <property type="entry name" value="Soluble_ligand-bd"/>
</dbReference>
<dbReference type="InterPro" id="IPR049712">
    <property type="entry name" value="Poly_export"/>
</dbReference>
<evidence type="ECO:0000313" key="19">
    <source>
        <dbReference type="EMBL" id="TFW16765.1"/>
    </source>
</evidence>
<evidence type="ECO:0000256" key="6">
    <source>
        <dbReference type="ARBA" id="ARBA00022692"/>
    </source>
</evidence>
<evidence type="ECO:0000256" key="9">
    <source>
        <dbReference type="ARBA" id="ARBA00023065"/>
    </source>
</evidence>
<evidence type="ECO:0000256" key="3">
    <source>
        <dbReference type="ARBA" id="ARBA00022448"/>
    </source>
</evidence>
<evidence type="ECO:0000256" key="2">
    <source>
        <dbReference type="ARBA" id="ARBA00009450"/>
    </source>
</evidence>
<evidence type="ECO:0000256" key="12">
    <source>
        <dbReference type="ARBA" id="ARBA00023139"/>
    </source>
</evidence>
<evidence type="ECO:0000259" key="16">
    <source>
        <dbReference type="Pfam" id="PF06251"/>
    </source>
</evidence>
<comment type="caution">
    <text evidence="19">The sequence shown here is derived from an EMBL/GenBank/DDBJ whole genome shotgun (WGS) entry which is preliminary data.</text>
</comment>
<feature type="domain" description="Polysaccharide export protein N-terminal" evidence="15">
    <location>
        <begin position="24"/>
        <end position="97"/>
    </location>
</feature>
<accession>A0A4Y9S6C4</accession>
<dbReference type="Pfam" id="PF22461">
    <property type="entry name" value="SLBB_2"/>
    <property type="match status" value="1"/>
</dbReference>
<dbReference type="GO" id="GO:0046930">
    <property type="term" value="C:pore complex"/>
    <property type="evidence" value="ECO:0007669"/>
    <property type="project" value="UniProtKB-KW"/>
</dbReference>
<keyword evidence="9" id="KW-0406">Ion transport</keyword>
<evidence type="ECO:0000313" key="20">
    <source>
        <dbReference type="Proteomes" id="UP000298438"/>
    </source>
</evidence>
<name>A0A4Y9S6C4_9BURK</name>
<keyword evidence="3" id="KW-0813">Transport</keyword>
<comment type="similarity">
    <text evidence="2">Belongs to the BexD/CtrA/VexA family.</text>
</comment>
<gene>
    <name evidence="19" type="ORF">E4L96_15850</name>
</gene>
<dbReference type="InterPro" id="IPR054765">
    <property type="entry name" value="SLBB_dom"/>
</dbReference>
<proteinExistence type="inferred from homology"/>
<evidence type="ECO:0000256" key="1">
    <source>
        <dbReference type="ARBA" id="ARBA00004571"/>
    </source>
</evidence>
<sequence length="663" mass="71423">MLPLFGSEFFEKAPSTFAPILNAPVASDYPLGPGDEVLVRGWGSVDIDFRATIDRNGNITMPTIGTVALGGVRAGEAPGVVRAAVDRLYKGVTLNVSFGQLRSITIYVVGQASRPGTYTVSSSSTLVTALFASGGPNATGSLRHVQVKRGGRVMADLDLYSFIAKGDKGNDIRLLDGDTIYIPPALGYVALMGTVNNPAIYELLSKQDTLATLLDNAGGMPVLADPRRVLLERIDPTQKQPRTVEEFALDQQGLKIGLRSGDLVNVLSITPDFANAVVLRGYVDQPQRAPFRPGMHVLDLIGSKELLLSRTVLRKRNGEVGQQLTAPSSVDSVIENGDDINWEYAVIQRRDPNTLTVSVIPFNLGGVFRNPNGPDNVELQPGDAVTIFSQKDVLVPAERRQIYVRVEGEVNVPGIYQMTPGDTLQTLLAKAGGPTSNAYLFGTALYREQVRREQEVNLDKVAQRLERDLRNSQLTSLSAATASSPADAQLMESRRAANAASAQMAIARLRELHPTGRIGFGLSAEDRSFNRLPSLKMQSGDRLVIPQRPDFVQIVGAVNTESAALWKPDLTVGDYLRSAGVAQSADRSETFVLRADGSVASTGDGRWFSRGVESLVVMPGDMIVVPEKVSAETAWTRFVGGVKEWSQILANFGLGAAAIKVLK</sequence>
<evidence type="ECO:0000256" key="5">
    <source>
        <dbReference type="ARBA" id="ARBA00022597"/>
    </source>
</evidence>
<evidence type="ECO:0000256" key="14">
    <source>
        <dbReference type="ARBA" id="ARBA00023288"/>
    </source>
</evidence>
<dbReference type="Pfam" id="PF06251">
    <property type="entry name" value="Caps_syn_GfcC_C"/>
    <property type="match status" value="1"/>
</dbReference>
<organism evidence="19 20">
    <name type="scientific">Zemynaea arenosa</name>
    <dbReference type="NCBI Taxonomy" id="2561931"/>
    <lineage>
        <taxon>Bacteria</taxon>
        <taxon>Pseudomonadati</taxon>
        <taxon>Pseudomonadota</taxon>
        <taxon>Betaproteobacteria</taxon>
        <taxon>Burkholderiales</taxon>
        <taxon>Oxalobacteraceae</taxon>
        <taxon>Telluria group</taxon>
        <taxon>Zemynaea</taxon>
    </lineage>
</organism>
<keyword evidence="14" id="KW-0449">Lipoprotein</keyword>
<keyword evidence="13" id="KW-0998">Cell outer membrane</keyword>
<evidence type="ECO:0000256" key="13">
    <source>
        <dbReference type="ARBA" id="ARBA00023237"/>
    </source>
</evidence>
<evidence type="ECO:0000256" key="10">
    <source>
        <dbReference type="ARBA" id="ARBA00023114"/>
    </source>
</evidence>
<evidence type="ECO:0000256" key="7">
    <source>
        <dbReference type="ARBA" id="ARBA00022729"/>
    </source>
</evidence>
<reference evidence="19 20" key="1">
    <citation type="submission" date="2019-03" db="EMBL/GenBank/DDBJ databases">
        <title>Draft Genome Sequence of Massilia arenosa sp. nov., a Novel Massilia Species Isolated from a Sandy-loam Maize Soil.</title>
        <authorList>
            <person name="Raths R."/>
            <person name="Peta V."/>
            <person name="Bucking H."/>
        </authorList>
    </citation>
    <scope>NUCLEOTIDE SEQUENCE [LARGE SCALE GENOMIC DNA]</scope>
    <source>
        <strain evidence="19 20">MC02</strain>
    </source>
</reference>
<dbReference type="GO" id="GO:0015288">
    <property type="term" value="F:porin activity"/>
    <property type="evidence" value="ECO:0007669"/>
    <property type="project" value="UniProtKB-KW"/>
</dbReference>
<dbReference type="PANTHER" id="PTHR33619:SF3">
    <property type="entry name" value="POLYSACCHARIDE EXPORT PROTEIN GFCE-RELATED"/>
    <property type="match status" value="1"/>
</dbReference>
<dbReference type="GO" id="GO:0009279">
    <property type="term" value="C:cell outer membrane"/>
    <property type="evidence" value="ECO:0007669"/>
    <property type="project" value="UniProtKB-SubCell"/>
</dbReference>
<feature type="domain" description="Capsule biosynthesis GfcC-like C-terminal" evidence="16">
    <location>
        <begin position="564"/>
        <end position="626"/>
    </location>
</feature>
<protein>
    <submittedName>
        <fullName evidence="19">Polysaccharide export protein</fullName>
    </submittedName>
</protein>